<dbReference type="AlphaFoldDB" id="A0A285T529"/>
<name>A0A285T529_9RHOB</name>
<organism evidence="1 2">
    <name type="scientific">Rhodobacter maris</name>
    <dbReference type="NCBI Taxonomy" id="446682"/>
    <lineage>
        <taxon>Bacteria</taxon>
        <taxon>Pseudomonadati</taxon>
        <taxon>Pseudomonadota</taxon>
        <taxon>Alphaproteobacteria</taxon>
        <taxon>Rhodobacterales</taxon>
        <taxon>Rhodobacter group</taxon>
        <taxon>Rhodobacter</taxon>
    </lineage>
</organism>
<sequence length="39" mass="3963">APKATGRPGGAAWAMDDRGNYSAAVSVASKVLLTEALEM</sequence>
<feature type="non-terminal residue" evidence="1">
    <location>
        <position position="1"/>
    </location>
</feature>
<proteinExistence type="predicted"/>
<evidence type="ECO:0000313" key="1">
    <source>
        <dbReference type="EMBL" id="SOC16280.1"/>
    </source>
</evidence>
<dbReference type="EMBL" id="OBMT01000014">
    <property type="protein sequence ID" value="SOC16280.1"/>
    <property type="molecule type" value="Genomic_DNA"/>
</dbReference>
<gene>
    <name evidence="1" type="ORF">SAMN05877831_11451</name>
</gene>
<dbReference type="Proteomes" id="UP000219111">
    <property type="component" value="Unassembled WGS sequence"/>
</dbReference>
<reference evidence="2" key="1">
    <citation type="submission" date="2017-08" db="EMBL/GenBank/DDBJ databases">
        <authorList>
            <person name="Varghese N."/>
            <person name="Submissions S."/>
        </authorList>
    </citation>
    <scope>NUCLEOTIDE SEQUENCE [LARGE SCALE GENOMIC DNA]</scope>
    <source>
        <strain evidence="2">JA276</strain>
    </source>
</reference>
<evidence type="ECO:0000313" key="2">
    <source>
        <dbReference type="Proteomes" id="UP000219111"/>
    </source>
</evidence>
<keyword evidence="2" id="KW-1185">Reference proteome</keyword>
<accession>A0A285T529</accession>
<protein>
    <submittedName>
        <fullName evidence="1">Uncharacterized protein</fullName>
    </submittedName>
</protein>